<feature type="compositionally biased region" description="Low complexity" evidence="1">
    <location>
        <begin position="46"/>
        <end position="56"/>
    </location>
</feature>
<proteinExistence type="predicted"/>
<dbReference type="EMBL" id="BKCJ011438372">
    <property type="protein sequence ID" value="GFD33692.1"/>
    <property type="molecule type" value="Genomic_DNA"/>
</dbReference>
<dbReference type="AlphaFoldDB" id="A0A699VDS9"/>
<protein>
    <submittedName>
        <fullName evidence="2">Uncharacterized protein</fullName>
    </submittedName>
</protein>
<feature type="region of interest" description="Disordered" evidence="1">
    <location>
        <begin position="32"/>
        <end position="74"/>
    </location>
</feature>
<accession>A0A699VDS9</accession>
<sequence length="74" mass="7705">MSTSAYVDSKTITQADGAQSSQVLVPLPDDPYVAAFEPMDTKTDSSRSSASSNSTTPPSPDHPLTHVSPTPTPT</sequence>
<evidence type="ECO:0000256" key="1">
    <source>
        <dbReference type="SAM" id="MobiDB-lite"/>
    </source>
</evidence>
<name>A0A699VDS9_TANCI</name>
<comment type="caution">
    <text evidence="2">The sequence shown here is derived from an EMBL/GenBank/DDBJ whole genome shotgun (WGS) entry which is preliminary data.</text>
</comment>
<organism evidence="2">
    <name type="scientific">Tanacetum cinerariifolium</name>
    <name type="common">Dalmatian daisy</name>
    <name type="synonym">Chrysanthemum cinerariifolium</name>
    <dbReference type="NCBI Taxonomy" id="118510"/>
    <lineage>
        <taxon>Eukaryota</taxon>
        <taxon>Viridiplantae</taxon>
        <taxon>Streptophyta</taxon>
        <taxon>Embryophyta</taxon>
        <taxon>Tracheophyta</taxon>
        <taxon>Spermatophyta</taxon>
        <taxon>Magnoliopsida</taxon>
        <taxon>eudicotyledons</taxon>
        <taxon>Gunneridae</taxon>
        <taxon>Pentapetalae</taxon>
        <taxon>asterids</taxon>
        <taxon>campanulids</taxon>
        <taxon>Asterales</taxon>
        <taxon>Asteraceae</taxon>
        <taxon>Asteroideae</taxon>
        <taxon>Anthemideae</taxon>
        <taxon>Anthemidinae</taxon>
        <taxon>Tanacetum</taxon>
    </lineage>
</organism>
<reference evidence="2" key="1">
    <citation type="journal article" date="2019" name="Sci. Rep.">
        <title>Draft genome of Tanacetum cinerariifolium, the natural source of mosquito coil.</title>
        <authorList>
            <person name="Yamashiro T."/>
            <person name="Shiraishi A."/>
            <person name="Satake H."/>
            <person name="Nakayama K."/>
        </authorList>
    </citation>
    <scope>NUCLEOTIDE SEQUENCE</scope>
</reference>
<evidence type="ECO:0000313" key="2">
    <source>
        <dbReference type="EMBL" id="GFD33692.1"/>
    </source>
</evidence>
<gene>
    <name evidence="2" type="ORF">Tci_905661</name>
</gene>